<sequence>MTNVKLRRLCSELIEHLALLDEPPHELVARAQNELSASKWVVPAESEIVGCIGHWKELCNHPAVADRFAWVFRLEEKDVVNMVRAVLERWG</sequence>
<dbReference type="EMBL" id="LR798321">
    <property type="protein sequence ID" value="CAB5223453.1"/>
    <property type="molecule type" value="Genomic_DNA"/>
</dbReference>
<accession>A0A6J7X838</accession>
<protein>
    <submittedName>
        <fullName evidence="1">Uncharacterized protein</fullName>
    </submittedName>
</protein>
<reference evidence="1" key="1">
    <citation type="submission" date="2020-05" db="EMBL/GenBank/DDBJ databases">
        <authorList>
            <person name="Chiriac C."/>
            <person name="Salcher M."/>
            <person name="Ghai R."/>
            <person name="Kavagutti S V."/>
        </authorList>
    </citation>
    <scope>NUCLEOTIDE SEQUENCE</scope>
</reference>
<evidence type="ECO:0000313" key="1">
    <source>
        <dbReference type="EMBL" id="CAB5223453.1"/>
    </source>
</evidence>
<name>A0A6J7X838_9CAUD</name>
<gene>
    <name evidence="1" type="ORF">UFOVP383_51</name>
</gene>
<proteinExistence type="predicted"/>
<organism evidence="1">
    <name type="scientific">uncultured Caudovirales phage</name>
    <dbReference type="NCBI Taxonomy" id="2100421"/>
    <lineage>
        <taxon>Viruses</taxon>
        <taxon>Duplodnaviria</taxon>
        <taxon>Heunggongvirae</taxon>
        <taxon>Uroviricota</taxon>
        <taxon>Caudoviricetes</taxon>
        <taxon>Peduoviridae</taxon>
        <taxon>Maltschvirus</taxon>
        <taxon>Maltschvirus maltsch</taxon>
    </lineage>
</organism>